<evidence type="ECO:0000256" key="2">
    <source>
        <dbReference type="ARBA" id="ARBA00010442"/>
    </source>
</evidence>
<dbReference type="InterPro" id="IPR002898">
    <property type="entry name" value="MotA_ExbB_proton_chnl"/>
</dbReference>
<reference evidence="9" key="1">
    <citation type="submission" date="2018-05" db="EMBL/GenBank/DDBJ databases">
        <authorList>
            <person name="Lanie J.A."/>
            <person name="Ng W.-L."/>
            <person name="Kazmierczak K.M."/>
            <person name="Andrzejewski T.M."/>
            <person name="Davidsen T.M."/>
            <person name="Wayne K.J."/>
            <person name="Tettelin H."/>
            <person name="Glass J.I."/>
            <person name="Rusch D."/>
            <person name="Podicherti R."/>
            <person name="Tsui H.-C.T."/>
            <person name="Winkler M.E."/>
        </authorList>
    </citation>
    <scope>NUCLEOTIDE SEQUENCE</scope>
</reference>
<evidence type="ECO:0000256" key="5">
    <source>
        <dbReference type="ARBA" id="ARBA00022989"/>
    </source>
</evidence>
<comment type="similarity">
    <text evidence="2">Belongs to the ExbB/TolQ family.</text>
</comment>
<sequence>VIDSPLDVLWGGTTPTRLILLILLVFSLVSWVLIIWKWRELRAVNEQADRFVDAVEGARGLLDLHDALRRLEDSPFARVFREGVTFFSDLRPGALEGTRQQEGLTPTQLDALWLVLEKNLSEERDELSHGMTWLAIIGSVSPLMGLMGTVVGIMNSFIGIASQGSANIAVVAPGIAEALTTTVAGLAVAIPAVIAYNHYASRLRLFVTELEGFASEFIGTLARENRL</sequence>
<dbReference type="InterPro" id="IPR050790">
    <property type="entry name" value="ExbB/TolQ_transport"/>
</dbReference>
<organism evidence="9">
    <name type="scientific">marine metagenome</name>
    <dbReference type="NCBI Taxonomy" id="408172"/>
    <lineage>
        <taxon>unclassified sequences</taxon>
        <taxon>metagenomes</taxon>
        <taxon>ecological metagenomes</taxon>
    </lineage>
</organism>
<keyword evidence="5 7" id="KW-1133">Transmembrane helix</keyword>
<evidence type="ECO:0000256" key="7">
    <source>
        <dbReference type="SAM" id="Phobius"/>
    </source>
</evidence>
<feature type="transmembrane region" description="Helical" evidence="7">
    <location>
        <begin position="178"/>
        <end position="196"/>
    </location>
</feature>
<dbReference type="PANTHER" id="PTHR30625:SF3">
    <property type="entry name" value="TOL-PAL SYSTEM PROTEIN TOLQ"/>
    <property type="match status" value="1"/>
</dbReference>
<keyword evidence="3" id="KW-1003">Cell membrane</keyword>
<name>A0A382HU92_9ZZZZ</name>
<dbReference type="GO" id="GO:0017038">
    <property type="term" value="P:protein import"/>
    <property type="evidence" value="ECO:0007669"/>
    <property type="project" value="TreeGrafter"/>
</dbReference>
<feature type="transmembrane region" description="Helical" evidence="7">
    <location>
        <begin position="133"/>
        <end position="158"/>
    </location>
</feature>
<evidence type="ECO:0000256" key="3">
    <source>
        <dbReference type="ARBA" id="ARBA00022475"/>
    </source>
</evidence>
<evidence type="ECO:0000256" key="4">
    <source>
        <dbReference type="ARBA" id="ARBA00022692"/>
    </source>
</evidence>
<dbReference type="EMBL" id="UINC01063016">
    <property type="protein sequence ID" value="SVB90183.1"/>
    <property type="molecule type" value="Genomic_DNA"/>
</dbReference>
<accession>A0A382HU92</accession>
<gene>
    <name evidence="9" type="ORF">METZ01_LOCUS243037</name>
</gene>
<feature type="non-terminal residue" evidence="9">
    <location>
        <position position="1"/>
    </location>
</feature>
<evidence type="ECO:0000259" key="8">
    <source>
        <dbReference type="Pfam" id="PF01618"/>
    </source>
</evidence>
<feature type="domain" description="MotA/TolQ/ExbB proton channel" evidence="8">
    <location>
        <begin position="106"/>
        <end position="211"/>
    </location>
</feature>
<protein>
    <recommendedName>
        <fullName evidence="8">MotA/TolQ/ExbB proton channel domain-containing protein</fullName>
    </recommendedName>
</protein>
<dbReference type="PANTHER" id="PTHR30625">
    <property type="entry name" value="PROTEIN TOLQ"/>
    <property type="match status" value="1"/>
</dbReference>
<comment type="subcellular location">
    <subcellularLocation>
        <location evidence="1">Cell membrane</location>
        <topology evidence="1">Multi-pass membrane protein</topology>
    </subcellularLocation>
</comment>
<dbReference type="Pfam" id="PF01618">
    <property type="entry name" value="MotA_ExbB"/>
    <property type="match status" value="1"/>
</dbReference>
<proteinExistence type="inferred from homology"/>
<evidence type="ECO:0000256" key="1">
    <source>
        <dbReference type="ARBA" id="ARBA00004651"/>
    </source>
</evidence>
<evidence type="ECO:0000313" key="9">
    <source>
        <dbReference type="EMBL" id="SVB90183.1"/>
    </source>
</evidence>
<dbReference type="AlphaFoldDB" id="A0A382HU92"/>
<keyword evidence="4 7" id="KW-0812">Transmembrane</keyword>
<evidence type="ECO:0000256" key="6">
    <source>
        <dbReference type="ARBA" id="ARBA00023136"/>
    </source>
</evidence>
<dbReference type="GO" id="GO:0005886">
    <property type="term" value="C:plasma membrane"/>
    <property type="evidence" value="ECO:0007669"/>
    <property type="project" value="UniProtKB-SubCell"/>
</dbReference>
<feature type="transmembrane region" description="Helical" evidence="7">
    <location>
        <begin position="18"/>
        <end position="36"/>
    </location>
</feature>
<keyword evidence="6 7" id="KW-0472">Membrane</keyword>